<dbReference type="AlphaFoldDB" id="A0AA35UYM4"/>
<dbReference type="Gene3D" id="3.80.10.10">
    <property type="entry name" value="Ribonuclease Inhibitor"/>
    <property type="match status" value="1"/>
</dbReference>
<gene>
    <name evidence="2" type="ORF">LSALG_LOCUS4054</name>
</gene>
<proteinExistence type="predicted"/>
<keyword evidence="3" id="KW-1185">Reference proteome</keyword>
<dbReference type="InterPro" id="IPR055411">
    <property type="entry name" value="LRR_FXL15/At3g58940/PEG3-like"/>
</dbReference>
<dbReference type="PANTHER" id="PTHR34145:SF28">
    <property type="entry name" value="F-BOX DOMAIN-CONTAINING PROTEIN"/>
    <property type="match status" value="1"/>
</dbReference>
<evidence type="ECO:0000259" key="1">
    <source>
        <dbReference type="Pfam" id="PF24758"/>
    </source>
</evidence>
<sequence>MQNIQSRLPVKAAAKTSVLSKSWLHAWSTIPTLIFHVPIGNIPIERFDLKKQQRKQLKLVYIDNTLIRYLRDNIPIERFDLKLPVENREHSSLAQKWIRSLATKTCLKELSLNFVVYGGLMKLPDEILCGENLTSIRVSGSRWLRTSDCPPIINCVSLRELYFSGVRISQQILDHILTSCRLLAKIELRNCSSLDLKTIKVKSLPCLNELKITEEGRVRRVEINNVPNLSFFSCNLLDQRTHHVPFNPHSISLGSSVTELSLGGHGLVTDDASLDMIKSGLPFLESLTLNMTFWTLESFHFTCASIRRFSLLDCKNRLIDIQVHALKLLSFHLSGYTMPSLSFPISTTLEEITFLLYPETRFGASFFLKMREALELSLSSKYYVHIKFHRRQFPLEKDLLDDLKTRLQFPPATNVETLSFATSPDDCLGEENSSVFDALFEICHPELVNVKLMLREFLEKKMTRTMANWHRYLHNFQVRKKVQKKRETLLNPRFLDWSGSYAEFKLEWS</sequence>
<feature type="domain" description="F-box/LRR-repeat protein 15/At3g58940/PEG3-like LRR" evidence="1">
    <location>
        <begin position="95"/>
        <end position="230"/>
    </location>
</feature>
<name>A0AA35UYM4_LACSI</name>
<reference evidence="2" key="1">
    <citation type="submission" date="2023-04" db="EMBL/GenBank/DDBJ databases">
        <authorList>
            <person name="Vijverberg K."/>
            <person name="Xiong W."/>
            <person name="Schranz E."/>
        </authorList>
    </citation>
    <scope>NUCLEOTIDE SEQUENCE</scope>
</reference>
<dbReference type="EMBL" id="OX465086">
    <property type="protein sequence ID" value="CAI9263361.1"/>
    <property type="molecule type" value="Genomic_DNA"/>
</dbReference>
<dbReference type="SUPFAM" id="SSF52058">
    <property type="entry name" value="L domain-like"/>
    <property type="match status" value="1"/>
</dbReference>
<dbReference type="InterPro" id="IPR032675">
    <property type="entry name" value="LRR_dom_sf"/>
</dbReference>
<dbReference type="PANTHER" id="PTHR34145">
    <property type="entry name" value="OS02G0105600 PROTEIN"/>
    <property type="match status" value="1"/>
</dbReference>
<evidence type="ECO:0000313" key="2">
    <source>
        <dbReference type="EMBL" id="CAI9263361.1"/>
    </source>
</evidence>
<organism evidence="2 3">
    <name type="scientific">Lactuca saligna</name>
    <name type="common">Willowleaf lettuce</name>
    <dbReference type="NCBI Taxonomy" id="75948"/>
    <lineage>
        <taxon>Eukaryota</taxon>
        <taxon>Viridiplantae</taxon>
        <taxon>Streptophyta</taxon>
        <taxon>Embryophyta</taxon>
        <taxon>Tracheophyta</taxon>
        <taxon>Spermatophyta</taxon>
        <taxon>Magnoliopsida</taxon>
        <taxon>eudicotyledons</taxon>
        <taxon>Gunneridae</taxon>
        <taxon>Pentapetalae</taxon>
        <taxon>asterids</taxon>
        <taxon>campanulids</taxon>
        <taxon>Asterales</taxon>
        <taxon>Asteraceae</taxon>
        <taxon>Cichorioideae</taxon>
        <taxon>Cichorieae</taxon>
        <taxon>Lactucinae</taxon>
        <taxon>Lactuca</taxon>
    </lineage>
</organism>
<dbReference type="Proteomes" id="UP001177003">
    <property type="component" value="Chromosome 0"/>
</dbReference>
<accession>A0AA35UYM4</accession>
<evidence type="ECO:0000313" key="3">
    <source>
        <dbReference type="Proteomes" id="UP001177003"/>
    </source>
</evidence>
<dbReference type="Pfam" id="PF24758">
    <property type="entry name" value="LRR_At5g56370"/>
    <property type="match status" value="1"/>
</dbReference>
<dbReference type="InterPro" id="IPR053772">
    <property type="entry name" value="At1g61320/At1g61330-like"/>
</dbReference>
<protein>
    <recommendedName>
        <fullName evidence="1">F-box/LRR-repeat protein 15/At3g58940/PEG3-like LRR domain-containing protein</fullName>
    </recommendedName>
</protein>